<dbReference type="Gene3D" id="2.120.10.80">
    <property type="entry name" value="Kelch-type beta propeller"/>
    <property type="match status" value="1"/>
</dbReference>
<dbReference type="AlphaFoldDB" id="A0A235BQB0"/>
<feature type="non-terminal residue" evidence="1">
    <location>
        <position position="1"/>
    </location>
</feature>
<dbReference type="InterPro" id="IPR015915">
    <property type="entry name" value="Kelch-typ_b-propeller"/>
</dbReference>
<dbReference type="InterPro" id="IPR026444">
    <property type="entry name" value="Secre_tail"/>
</dbReference>
<name>A0A235BQB0_UNCW3</name>
<organism evidence="1 2">
    <name type="scientific">candidate division WOR-3 bacterium JGI_Cruoil_03_51_56</name>
    <dbReference type="NCBI Taxonomy" id="1973747"/>
    <lineage>
        <taxon>Bacteria</taxon>
        <taxon>Bacteria division WOR-3</taxon>
    </lineage>
</organism>
<gene>
    <name evidence="1" type="ORF">CH330_09115</name>
</gene>
<proteinExistence type="predicted"/>
<dbReference type="EMBL" id="NOZP01000174">
    <property type="protein sequence ID" value="OYD14199.1"/>
    <property type="molecule type" value="Genomic_DNA"/>
</dbReference>
<dbReference type="SUPFAM" id="SSF110296">
    <property type="entry name" value="Oligoxyloglucan reducing end-specific cellobiohydrolase"/>
    <property type="match status" value="1"/>
</dbReference>
<dbReference type="SUPFAM" id="SSF117281">
    <property type="entry name" value="Kelch motif"/>
    <property type="match status" value="1"/>
</dbReference>
<evidence type="ECO:0008006" key="3">
    <source>
        <dbReference type="Google" id="ProtNLM"/>
    </source>
</evidence>
<dbReference type="Proteomes" id="UP000215559">
    <property type="component" value="Unassembled WGS sequence"/>
</dbReference>
<accession>A0A235BQB0</accession>
<dbReference type="NCBIfam" id="TIGR04183">
    <property type="entry name" value="Por_Secre_tail"/>
    <property type="match status" value="1"/>
</dbReference>
<evidence type="ECO:0000313" key="1">
    <source>
        <dbReference type="EMBL" id="OYD14199.1"/>
    </source>
</evidence>
<reference evidence="1 2" key="1">
    <citation type="submission" date="2017-07" db="EMBL/GenBank/DDBJ databases">
        <title>Recovery of genomes from metagenomes via a dereplication, aggregation, and scoring strategy.</title>
        <authorList>
            <person name="Sieber C.M."/>
            <person name="Probst A.J."/>
            <person name="Sharrar A."/>
            <person name="Thomas B.C."/>
            <person name="Hess M."/>
            <person name="Tringe S.G."/>
            <person name="Banfield J.F."/>
        </authorList>
    </citation>
    <scope>NUCLEOTIDE SEQUENCE [LARGE SCALE GENOMIC DNA]</scope>
    <source>
        <strain evidence="1">JGI_Cruoil_03_51_56</strain>
    </source>
</reference>
<sequence>AAGTAHDESDSDFHILGLPSVTVTVPNGGEVWPVNSVQTITCTHSGGTAITDSILYSTDGGATWIFQFKDTAANSHIWNVPDTPTEHARIRIVAINAAGTAHDESDSDFHILGLPSVTVTVPNGGEVWPVNSAQTITCTHGSGPLDAGSILLNDGPADTDSILCSTDGGATWIFQFKEAAADSHPWNVPNTPTEHARIRIVAINAAGTAHDESDDDFTIGPAGHPDIGVTAIVAPTGRVDTSEAVRPQANVWNYGIINTGFTAWFMMSDTTTDVEFYRRSVTVAGLQPGRGSTLEFPEWPGSTIEGPYATLCSLAVVDDTNPANDTMSGSFVVSSTPLWPEGWKEVEQMPLLLSNKPVKRGGWLAYNETNGMIYAGKGYKTCDFYFYNMKLDRWGQLESIPLQEEGRNKPPRKGCKGVSDGQNYIYMTKGNNTLGFWRYDIAGDTWERMTGVPEGPRRKKVKGGTDLVYVVKNDTSWVYLLKGYKTEFYKYDVKNNTWTPLQNVPWGTREKYDKGSFLVYDGENTLYAHQAKYYDRSSAFPYHYMFKYDLRGDSWYAHDTLRGMPLYGLHSGRIKKKKSKDGGSGIWYDHYIYALKGGNTQQFFKCDVSQDSWYELDTVPTNGSTGRKKRVKYGADIVFAKNAFWALKGNKTLEFWRYGIRPGSVLSEPEFLSRYGVAGKVTVRPGWNFEVRPNPLSSGGVVGYSVPYPVAVSARLYDAMGRLVRTVATDREVSGTGFIRLKTENLAAGVYVLRLDAGTVLTRNFKLVIR</sequence>
<evidence type="ECO:0000313" key="2">
    <source>
        <dbReference type="Proteomes" id="UP000215559"/>
    </source>
</evidence>
<comment type="caution">
    <text evidence="1">The sequence shown here is derived from an EMBL/GenBank/DDBJ whole genome shotgun (WGS) entry which is preliminary data.</text>
</comment>
<protein>
    <recommendedName>
        <fullName evidence="3">Secretion system C-terminal sorting domain-containing protein</fullName>
    </recommendedName>
</protein>